<gene>
    <name evidence="2" type="ORF">LSH36_12g00030</name>
</gene>
<organism evidence="2 3">
    <name type="scientific">Paralvinella palmiformis</name>
    <dbReference type="NCBI Taxonomy" id="53620"/>
    <lineage>
        <taxon>Eukaryota</taxon>
        <taxon>Metazoa</taxon>
        <taxon>Spiralia</taxon>
        <taxon>Lophotrochozoa</taxon>
        <taxon>Annelida</taxon>
        <taxon>Polychaeta</taxon>
        <taxon>Sedentaria</taxon>
        <taxon>Canalipalpata</taxon>
        <taxon>Terebellida</taxon>
        <taxon>Terebelliformia</taxon>
        <taxon>Alvinellidae</taxon>
        <taxon>Paralvinella</taxon>
    </lineage>
</organism>
<proteinExistence type="predicted"/>
<keyword evidence="3" id="KW-1185">Reference proteome</keyword>
<comment type="caution">
    <text evidence="2">The sequence shown here is derived from an EMBL/GenBank/DDBJ whole genome shotgun (WGS) entry which is preliminary data.</text>
</comment>
<dbReference type="AlphaFoldDB" id="A0AAD9KDA2"/>
<dbReference type="Proteomes" id="UP001208570">
    <property type="component" value="Unassembled WGS sequence"/>
</dbReference>
<reference evidence="2" key="1">
    <citation type="journal article" date="2023" name="Mol. Biol. Evol.">
        <title>Third-Generation Sequencing Reveals the Adaptive Role of the Epigenome in Three Deep-Sea Polychaetes.</title>
        <authorList>
            <person name="Perez M."/>
            <person name="Aroh O."/>
            <person name="Sun Y."/>
            <person name="Lan Y."/>
            <person name="Juniper S.K."/>
            <person name="Young C.R."/>
            <person name="Angers B."/>
            <person name="Qian P.Y."/>
        </authorList>
    </citation>
    <scope>NUCLEOTIDE SEQUENCE</scope>
    <source>
        <strain evidence="2">P08H-3</strain>
    </source>
</reference>
<evidence type="ECO:0000313" key="3">
    <source>
        <dbReference type="Proteomes" id="UP001208570"/>
    </source>
</evidence>
<dbReference type="EMBL" id="JAODUP010000012">
    <property type="protein sequence ID" value="KAK2169037.1"/>
    <property type="molecule type" value="Genomic_DNA"/>
</dbReference>
<protein>
    <submittedName>
        <fullName evidence="2">Uncharacterized protein</fullName>
    </submittedName>
</protein>
<feature type="transmembrane region" description="Helical" evidence="1">
    <location>
        <begin position="55"/>
        <end position="75"/>
    </location>
</feature>
<keyword evidence="1" id="KW-1133">Transmembrane helix</keyword>
<evidence type="ECO:0000313" key="2">
    <source>
        <dbReference type="EMBL" id="KAK2169037.1"/>
    </source>
</evidence>
<keyword evidence="1" id="KW-0812">Transmembrane</keyword>
<keyword evidence="1" id="KW-0472">Membrane</keyword>
<accession>A0AAD9KDA2</accession>
<name>A0AAD9KDA2_9ANNE</name>
<sequence length="128" mass="14773">MASDLKGYVSSYIDVRSETSYSLYRVHTLMKRLESICSAFSIQVTESFRHMMKSVSTTLFIVFMVLSQSVCYAIVASCTEQASKLSCKVQYYRCGWLRCWICARVRYFVIYERVCCKGYHKVDGICVA</sequence>
<evidence type="ECO:0000256" key="1">
    <source>
        <dbReference type="SAM" id="Phobius"/>
    </source>
</evidence>